<comment type="caution">
    <text evidence="2">The sequence shown here is derived from an EMBL/GenBank/DDBJ whole genome shotgun (WGS) entry which is preliminary data.</text>
</comment>
<accession>A0AAV4NI54</accession>
<organism evidence="2 3">
    <name type="scientific">Caerostris darwini</name>
    <dbReference type="NCBI Taxonomy" id="1538125"/>
    <lineage>
        <taxon>Eukaryota</taxon>
        <taxon>Metazoa</taxon>
        <taxon>Ecdysozoa</taxon>
        <taxon>Arthropoda</taxon>
        <taxon>Chelicerata</taxon>
        <taxon>Arachnida</taxon>
        <taxon>Araneae</taxon>
        <taxon>Araneomorphae</taxon>
        <taxon>Entelegynae</taxon>
        <taxon>Araneoidea</taxon>
        <taxon>Araneidae</taxon>
        <taxon>Caerostris</taxon>
    </lineage>
</organism>
<keyword evidence="1" id="KW-0812">Transmembrane</keyword>
<dbReference type="AlphaFoldDB" id="A0AAV4NI54"/>
<proteinExistence type="predicted"/>
<dbReference type="Proteomes" id="UP001054837">
    <property type="component" value="Unassembled WGS sequence"/>
</dbReference>
<dbReference type="EMBL" id="BPLQ01001721">
    <property type="protein sequence ID" value="GIX84489.1"/>
    <property type="molecule type" value="Genomic_DNA"/>
</dbReference>
<evidence type="ECO:0000313" key="2">
    <source>
        <dbReference type="EMBL" id="GIX84489.1"/>
    </source>
</evidence>
<keyword evidence="1" id="KW-1133">Transmembrane helix</keyword>
<keyword evidence="3" id="KW-1185">Reference proteome</keyword>
<keyword evidence="1" id="KW-0472">Membrane</keyword>
<protein>
    <submittedName>
        <fullName evidence="2">Uncharacterized protein</fullName>
    </submittedName>
</protein>
<feature type="transmembrane region" description="Helical" evidence="1">
    <location>
        <begin position="84"/>
        <end position="105"/>
    </location>
</feature>
<evidence type="ECO:0000313" key="3">
    <source>
        <dbReference type="Proteomes" id="UP001054837"/>
    </source>
</evidence>
<evidence type="ECO:0000256" key="1">
    <source>
        <dbReference type="SAM" id="Phobius"/>
    </source>
</evidence>
<gene>
    <name evidence="2" type="ORF">CDAR_607271</name>
</gene>
<reference evidence="2 3" key="1">
    <citation type="submission" date="2021-06" db="EMBL/GenBank/DDBJ databases">
        <title>Caerostris darwini draft genome.</title>
        <authorList>
            <person name="Kono N."/>
            <person name="Arakawa K."/>
        </authorList>
    </citation>
    <scope>NUCLEOTIDE SEQUENCE [LARGE SCALE GENOMIC DNA]</scope>
</reference>
<name>A0AAV4NI54_9ARAC</name>
<sequence>MNIDISGFDPALRNVREAGWREAESRSSAENVAAECTMQHNGVNYTVMHLWFCEIYHLLDGMGVETRVPDAATRHSIRCNLICVLKFGLSYTILIIISIISGVLYRSSMTHDRFAESLSYENWSCAIKPQQPTNQPYENWCRPVPSPK</sequence>